<dbReference type="Proteomes" id="UP000031501">
    <property type="component" value="Chromosome"/>
</dbReference>
<sequence>MGTGTPGDTHRAPTTPCTEVYMSGISQGPKARNPGLWRTGPAEEGEERRPGRSARRKSRLVVTALSVGVVGAGAAWAALALTRETVPARPVAGATSTCVYMPSQAGKAVTVPPYDATKAARPYSVRLVTNRGAITFEALTTRAPCATNSFAYLAGKGYYDQSTCHRVTTRSIFVLECGDPSGKGTADPGYYFKEENLRGASYPAGTVGVSKVVPGRNGSQFFISYADPSVKMPPQWTPFGRVVDGLDVVKEIGANGTQDHSTDGRPRTPVIIESVTVQPATAAPESEPTDDLT</sequence>
<dbReference type="InterPro" id="IPR029000">
    <property type="entry name" value="Cyclophilin-like_dom_sf"/>
</dbReference>
<evidence type="ECO:0000256" key="2">
    <source>
        <dbReference type="SAM" id="MobiDB-lite"/>
    </source>
</evidence>
<accession>A0A221NTT0</accession>
<dbReference type="PANTHER" id="PTHR45625">
    <property type="entry name" value="PEPTIDYL-PROLYL CIS-TRANS ISOMERASE-RELATED"/>
    <property type="match status" value="1"/>
</dbReference>
<keyword evidence="5" id="KW-0413">Isomerase</keyword>
<protein>
    <submittedName>
        <fullName evidence="5">Peptidylprolyl isomerase</fullName>
    </submittedName>
</protein>
<gene>
    <name evidence="5" type="ORF">LK07_04020</name>
</gene>
<evidence type="ECO:0000256" key="3">
    <source>
        <dbReference type="SAM" id="Phobius"/>
    </source>
</evidence>
<reference evidence="5 6" key="1">
    <citation type="submission" date="2017-07" db="EMBL/GenBank/DDBJ databases">
        <title>Genome sequence of Streptomyces pluripotens MUSC 137T.</title>
        <authorList>
            <person name="Ser H.-L."/>
            <person name="Lee L.-H."/>
        </authorList>
    </citation>
    <scope>NUCLEOTIDE SEQUENCE [LARGE SCALE GENOMIC DNA]</scope>
    <source>
        <strain evidence="5 6">MUSC 137</strain>
    </source>
</reference>
<dbReference type="InterPro" id="IPR044666">
    <property type="entry name" value="Cyclophilin_A-like"/>
</dbReference>
<keyword evidence="3" id="KW-0472">Membrane</keyword>
<dbReference type="PANTHER" id="PTHR45625:SF3">
    <property type="entry name" value="PEPTIDYL-PROLYL CIS-TRANS ISOMERASE B-RELATED"/>
    <property type="match status" value="1"/>
</dbReference>
<proteinExistence type="predicted"/>
<comment type="function">
    <text evidence="1">PPIases accelerate the folding of proteins. It catalyzes the cis-trans isomerization of proline imidic peptide bonds in oligopeptides.</text>
</comment>
<evidence type="ECO:0000313" key="6">
    <source>
        <dbReference type="Proteomes" id="UP000031501"/>
    </source>
</evidence>
<dbReference type="GO" id="GO:0003755">
    <property type="term" value="F:peptidyl-prolyl cis-trans isomerase activity"/>
    <property type="evidence" value="ECO:0007669"/>
    <property type="project" value="InterPro"/>
</dbReference>
<evidence type="ECO:0000313" key="5">
    <source>
        <dbReference type="EMBL" id="ASN23334.1"/>
    </source>
</evidence>
<dbReference type="AlphaFoldDB" id="A0A221NTT0"/>
<dbReference type="InterPro" id="IPR002130">
    <property type="entry name" value="Cyclophilin-type_PPIase_dom"/>
</dbReference>
<dbReference type="PROSITE" id="PS50072">
    <property type="entry name" value="CSA_PPIASE_2"/>
    <property type="match status" value="1"/>
</dbReference>
<keyword evidence="6" id="KW-1185">Reference proteome</keyword>
<evidence type="ECO:0000256" key="1">
    <source>
        <dbReference type="ARBA" id="ARBA00002388"/>
    </source>
</evidence>
<feature type="region of interest" description="Disordered" evidence="2">
    <location>
        <begin position="1"/>
        <end position="57"/>
    </location>
</feature>
<keyword evidence="3" id="KW-1133">Transmembrane helix</keyword>
<organism evidence="5 6">
    <name type="scientific">Streptomyces pluripotens</name>
    <dbReference type="NCBI Taxonomy" id="1355015"/>
    <lineage>
        <taxon>Bacteria</taxon>
        <taxon>Bacillati</taxon>
        <taxon>Actinomycetota</taxon>
        <taxon>Actinomycetes</taxon>
        <taxon>Kitasatosporales</taxon>
        <taxon>Streptomycetaceae</taxon>
        <taxon>Streptomyces</taxon>
    </lineage>
</organism>
<evidence type="ECO:0000259" key="4">
    <source>
        <dbReference type="PROSITE" id="PS50072"/>
    </source>
</evidence>
<dbReference type="Gene3D" id="2.40.100.10">
    <property type="entry name" value="Cyclophilin-like"/>
    <property type="match status" value="1"/>
</dbReference>
<name>A0A221NTT0_9ACTN</name>
<dbReference type="STRING" id="1355015.LK06_002930"/>
<dbReference type="CDD" id="cd00317">
    <property type="entry name" value="cyclophilin"/>
    <property type="match status" value="1"/>
</dbReference>
<feature type="transmembrane region" description="Helical" evidence="3">
    <location>
        <begin position="60"/>
        <end position="81"/>
    </location>
</feature>
<dbReference type="Pfam" id="PF00160">
    <property type="entry name" value="Pro_isomerase"/>
    <property type="match status" value="1"/>
</dbReference>
<keyword evidence="3" id="KW-0812">Transmembrane</keyword>
<dbReference type="SUPFAM" id="SSF50891">
    <property type="entry name" value="Cyclophilin-like"/>
    <property type="match status" value="1"/>
</dbReference>
<feature type="domain" description="PPIase cyclophilin-type" evidence="4">
    <location>
        <begin position="132"/>
        <end position="277"/>
    </location>
</feature>
<dbReference type="EMBL" id="CP022433">
    <property type="protein sequence ID" value="ASN23334.1"/>
    <property type="molecule type" value="Genomic_DNA"/>
</dbReference>